<evidence type="ECO:0000256" key="3">
    <source>
        <dbReference type="ARBA" id="ARBA00023136"/>
    </source>
</evidence>
<feature type="domain" description="Peptidase C1A papain C-terminal" evidence="7">
    <location>
        <begin position="305"/>
        <end position="561"/>
    </location>
</feature>
<feature type="region of interest" description="Disordered" evidence="6">
    <location>
        <begin position="573"/>
        <end position="706"/>
    </location>
</feature>
<evidence type="ECO:0000256" key="5">
    <source>
        <dbReference type="ARBA" id="ARBA00023180"/>
    </source>
</evidence>
<proteinExistence type="inferred from homology"/>
<keyword evidence="4" id="KW-0865">Zymogen</keyword>
<dbReference type="InterPro" id="IPR000668">
    <property type="entry name" value="Peptidase_C1A_C"/>
</dbReference>
<feature type="compositionally biased region" description="Low complexity" evidence="6">
    <location>
        <begin position="23"/>
        <end position="42"/>
    </location>
</feature>
<dbReference type="Gene3D" id="3.90.70.10">
    <property type="entry name" value="Cysteine proteinases"/>
    <property type="match status" value="1"/>
</dbReference>
<reference evidence="9" key="1">
    <citation type="submission" date="2016-05" db="EMBL/GenBank/DDBJ databases">
        <authorList>
            <person name="Naeem Raeece"/>
        </authorList>
    </citation>
    <scope>NUCLEOTIDE SEQUENCE [LARGE SCALE GENOMIC DNA]</scope>
</reference>
<dbReference type="EMBL" id="FLQU01000096">
    <property type="protein sequence ID" value="SBS80747.1"/>
    <property type="molecule type" value="Genomic_DNA"/>
</dbReference>
<dbReference type="InterPro" id="IPR000169">
    <property type="entry name" value="Pept_cys_AS"/>
</dbReference>
<organism evidence="8 9">
    <name type="scientific">Plasmodium ovale curtisi</name>
    <dbReference type="NCBI Taxonomy" id="864141"/>
    <lineage>
        <taxon>Eukaryota</taxon>
        <taxon>Sar</taxon>
        <taxon>Alveolata</taxon>
        <taxon>Apicomplexa</taxon>
        <taxon>Aconoidasida</taxon>
        <taxon>Haemosporida</taxon>
        <taxon>Plasmodiidae</taxon>
        <taxon>Plasmodium</taxon>
        <taxon>Plasmodium (Plasmodium)</taxon>
    </lineage>
</organism>
<feature type="compositionally biased region" description="Basic and acidic residues" evidence="6">
    <location>
        <begin position="669"/>
        <end position="679"/>
    </location>
</feature>
<gene>
    <name evidence="8" type="ORF">POVCU2_0006810</name>
</gene>
<dbReference type="SMART" id="SM00645">
    <property type="entry name" value="Pept_C1"/>
    <property type="match status" value="1"/>
</dbReference>
<dbReference type="GO" id="GO:0016020">
    <property type="term" value="C:membrane"/>
    <property type="evidence" value="ECO:0007669"/>
    <property type="project" value="UniProtKB-SubCell"/>
</dbReference>
<dbReference type="Proteomes" id="UP000078560">
    <property type="component" value="Unassembled WGS sequence"/>
</dbReference>
<feature type="region of interest" description="Disordered" evidence="6">
    <location>
        <begin position="23"/>
        <end position="44"/>
    </location>
</feature>
<evidence type="ECO:0000313" key="8">
    <source>
        <dbReference type="EMBL" id="SBS80747.1"/>
    </source>
</evidence>
<keyword evidence="3" id="KW-0472">Membrane</keyword>
<comment type="similarity">
    <text evidence="2">Belongs to the peptidase C1 family.</text>
</comment>
<evidence type="ECO:0000256" key="1">
    <source>
        <dbReference type="ARBA" id="ARBA00004370"/>
    </source>
</evidence>
<dbReference type="AlphaFoldDB" id="A0A1A8VJP9"/>
<feature type="compositionally biased region" description="Polar residues" evidence="6">
    <location>
        <begin position="580"/>
        <end position="593"/>
    </location>
</feature>
<dbReference type="PANTHER" id="PTHR12411">
    <property type="entry name" value="CYSTEINE PROTEASE FAMILY C1-RELATED"/>
    <property type="match status" value="1"/>
</dbReference>
<evidence type="ECO:0000256" key="2">
    <source>
        <dbReference type="ARBA" id="ARBA00008455"/>
    </source>
</evidence>
<comment type="subcellular location">
    <subcellularLocation>
        <location evidence="1">Membrane</location>
    </subcellularLocation>
</comment>
<keyword evidence="5" id="KW-0325">Glycoprotein</keyword>
<dbReference type="PRINTS" id="PR00705">
    <property type="entry name" value="PAPAIN"/>
</dbReference>
<dbReference type="InterPro" id="IPR038765">
    <property type="entry name" value="Papain-like_cys_pep_sf"/>
</dbReference>
<sequence length="859" mass="99364">MCACADVNAYPLSMNRKIPPNDASAANSANATNRANASNTARPSYRTPSLLRRIKMKKATYLMLLLLFALLAERVKSKILVNCFGMLHCMVCNTIMRNCFLSGTSNLAKCIACEEKYYEARPCTHHTENFLNGKREKGAFVELNDHDYLTEGKITHLISEVIEASVTRYKDGLTDEASMSENYKKKIMQLCLYANFNDNYENAKTHPQASIEEVDKHIQKIIKTYINESNNMERIQYSLKNPALCLKDPGLWVKDRAGYKDNDVPSAGIISEKKLFKPYEIKSLMSSLYSSKSNCNRQFCDRFSDPNECEHNIRVLNQGTCGNCWAFASSTTIAAFRCRKGLGFSEPSVKYVTLCKNKFSMEWENNIYGHYNDNICREGGHLSSYLETLSQSGVLPTSYDVPYNEPIRGANCPDSSSTWSNIWDKVNLIEKILNGYLYRGYVKISFSDYAMSGRTQELIRLLKDYIMEQGSIFVSMEINEKLTFDHDGEKVMLNCEYGQAPDHALVLIGYGDYITSSGSKSSYWLVRNSWGSHWGDRGNFKIDMYGPSNCNGNVLFNAFPLLLEMHGERIDKPLPKDMASTDNSIRYNDFNGNSDRRRNKQQQYDNTDNDKVKPNNRYDYMDDDRVNPNNRYDYMDDDRINPNNRYDYIPNGYDPNRFDPSRFDPSGYDPRRYDPDRYDPSNYDPRNYDPSSYDPRNYDPSNYDPSNYNPHNFYPFHFDPFYNPDHGRMHDDHDHRVNPYYSPFDAPREDRRFSDMSDDEAYPGLSDNRKNNTILRKFFKTTFVVSIGEKQYKRNVYSRRKDEYKEPTSCLRTFSIDPQSDFACRKNCEEHIDVCKSSSSIGECLIKHSPNYKCVYCGM</sequence>
<dbReference type="SUPFAM" id="SSF54001">
    <property type="entry name" value="Cysteine proteinases"/>
    <property type="match status" value="1"/>
</dbReference>
<name>A0A1A8VJP9_PLAOA</name>
<evidence type="ECO:0000256" key="6">
    <source>
        <dbReference type="SAM" id="MobiDB-lite"/>
    </source>
</evidence>
<dbReference type="GO" id="GO:0006508">
    <property type="term" value="P:proteolysis"/>
    <property type="evidence" value="ECO:0007669"/>
    <property type="project" value="InterPro"/>
</dbReference>
<dbReference type="Pfam" id="PF00112">
    <property type="entry name" value="Peptidase_C1"/>
    <property type="match status" value="1"/>
</dbReference>
<accession>A0A1A8VJP9</accession>
<dbReference type="GO" id="GO:0008234">
    <property type="term" value="F:cysteine-type peptidase activity"/>
    <property type="evidence" value="ECO:0007669"/>
    <property type="project" value="InterPro"/>
</dbReference>
<evidence type="ECO:0000313" key="9">
    <source>
        <dbReference type="Proteomes" id="UP000078560"/>
    </source>
</evidence>
<dbReference type="InterPro" id="IPR013128">
    <property type="entry name" value="Peptidase_C1A"/>
</dbReference>
<protein>
    <submittedName>
        <fullName evidence="8">Serine-repeat antigen (SERA)</fullName>
    </submittedName>
</protein>
<dbReference type="CDD" id="cd02619">
    <property type="entry name" value="Peptidase_C1"/>
    <property type="match status" value="1"/>
</dbReference>
<dbReference type="PROSITE" id="PS00139">
    <property type="entry name" value="THIOL_PROTEASE_CYS"/>
    <property type="match status" value="1"/>
</dbReference>
<evidence type="ECO:0000259" key="7">
    <source>
        <dbReference type="SMART" id="SM00645"/>
    </source>
</evidence>
<evidence type="ECO:0000256" key="4">
    <source>
        <dbReference type="ARBA" id="ARBA00023145"/>
    </source>
</evidence>